<evidence type="ECO:0000313" key="6">
    <source>
        <dbReference type="Ensembl" id="ENSELUP00000081076.1"/>
    </source>
</evidence>
<evidence type="ECO:0000256" key="4">
    <source>
        <dbReference type="SAM" id="MobiDB-lite"/>
    </source>
</evidence>
<dbReference type="Pfam" id="PF00038">
    <property type="entry name" value="Filament"/>
    <property type="match status" value="1"/>
</dbReference>
<dbReference type="Ensembl" id="ENSELUT00000094921.1">
    <property type="protein sequence ID" value="ENSELUP00000081076.1"/>
    <property type="gene ID" value="ENSELUG00000023283.3"/>
</dbReference>
<feature type="compositionally biased region" description="Polar residues" evidence="4">
    <location>
        <begin position="28"/>
        <end position="37"/>
    </location>
</feature>
<dbReference type="GO" id="GO:0005200">
    <property type="term" value="F:structural constituent of cytoskeleton"/>
    <property type="evidence" value="ECO:0007669"/>
    <property type="project" value="TreeGrafter"/>
</dbReference>
<keyword evidence="1" id="KW-0403">Intermediate filament</keyword>
<dbReference type="Gene3D" id="1.20.5.500">
    <property type="entry name" value="Single helix bin"/>
    <property type="match status" value="1"/>
</dbReference>
<feature type="coiled-coil region" evidence="3">
    <location>
        <begin position="231"/>
        <end position="269"/>
    </location>
</feature>
<dbReference type="SUPFAM" id="SSF64593">
    <property type="entry name" value="Intermediate filament protein, coiled coil region"/>
    <property type="match status" value="2"/>
</dbReference>
<dbReference type="Gene3D" id="1.20.5.1160">
    <property type="entry name" value="Vasodilator-stimulated phosphoprotein"/>
    <property type="match status" value="1"/>
</dbReference>
<dbReference type="GO" id="GO:0005882">
    <property type="term" value="C:intermediate filament"/>
    <property type="evidence" value="ECO:0007669"/>
    <property type="project" value="UniProtKB-KW"/>
</dbReference>
<dbReference type="GO" id="GO:0033693">
    <property type="term" value="P:neurofilament bundle assembly"/>
    <property type="evidence" value="ECO:0007669"/>
    <property type="project" value="TreeGrafter"/>
</dbReference>
<keyword evidence="2 3" id="KW-0175">Coiled coil</keyword>
<dbReference type="PANTHER" id="PTHR45652">
    <property type="entry name" value="GLIAL FIBRILLARY ACIDIC PROTEIN"/>
    <property type="match status" value="1"/>
</dbReference>
<dbReference type="FunFam" id="1.20.5.1160:FF:000001">
    <property type="entry name" value="Keratin type II"/>
    <property type="match status" value="1"/>
</dbReference>
<name>A0AAY5JXF7_ESOLU</name>
<dbReference type="SMART" id="SM01391">
    <property type="entry name" value="Filament"/>
    <property type="match status" value="1"/>
</dbReference>
<dbReference type="PANTHER" id="PTHR45652:SF10">
    <property type="entry name" value="NEUROFILAMENT MEDIUM POLYPEPTIDE ISOFORM X1"/>
    <property type="match status" value="1"/>
</dbReference>
<evidence type="ECO:0000256" key="1">
    <source>
        <dbReference type="ARBA" id="ARBA00022754"/>
    </source>
</evidence>
<evidence type="ECO:0000256" key="3">
    <source>
        <dbReference type="SAM" id="Coils"/>
    </source>
</evidence>
<evidence type="ECO:0000256" key="2">
    <source>
        <dbReference type="ARBA" id="ARBA00023054"/>
    </source>
</evidence>
<feature type="coiled-coil region" evidence="3">
    <location>
        <begin position="126"/>
        <end position="156"/>
    </location>
</feature>
<organism evidence="6 7">
    <name type="scientific">Esox lucius</name>
    <name type="common">Northern pike</name>
    <dbReference type="NCBI Taxonomy" id="8010"/>
    <lineage>
        <taxon>Eukaryota</taxon>
        <taxon>Metazoa</taxon>
        <taxon>Chordata</taxon>
        <taxon>Craniata</taxon>
        <taxon>Vertebrata</taxon>
        <taxon>Euteleostomi</taxon>
        <taxon>Actinopterygii</taxon>
        <taxon>Neopterygii</taxon>
        <taxon>Teleostei</taxon>
        <taxon>Protacanthopterygii</taxon>
        <taxon>Esociformes</taxon>
        <taxon>Esocidae</taxon>
        <taxon>Esox</taxon>
    </lineage>
</organism>
<protein>
    <submittedName>
        <fullName evidence="6">Si:dkey-27m7.4</fullName>
    </submittedName>
</protein>
<proteinExistence type="predicted"/>
<dbReference type="GO" id="GO:0030424">
    <property type="term" value="C:axon"/>
    <property type="evidence" value="ECO:0007669"/>
    <property type="project" value="TreeGrafter"/>
</dbReference>
<feature type="region of interest" description="Disordered" evidence="4">
    <location>
        <begin position="1"/>
        <end position="68"/>
    </location>
</feature>
<dbReference type="GO" id="GO:0099160">
    <property type="term" value="C:postsynaptic intermediate filament cytoskeleton"/>
    <property type="evidence" value="ECO:0007669"/>
    <property type="project" value="TreeGrafter"/>
</dbReference>
<reference evidence="6" key="3">
    <citation type="submission" date="2025-09" db="UniProtKB">
        <authorList>
            <consortium name="Ensembl"/>
        </authorList>
    </citation>
    <scope>IDENTIFICATION</scope>
</reference>
<feature type="compositionally biased region" description="Polar residues" evidence="4">
    <location>
        <begin position="52"/>
        <end position="67"/>
    </location>
</feature>
<dbReference type="AlphaFoldDB" id="A0AAY5JXF7"/>
<dbReference type="Proteomes" id="UP000265140">
    <property type="component" value="Chromosome 6"/>
</dbReference>
<dbReference type="InterPro" id="IPR039008">
    <property type="entry name" value="IF_rod_dom"/>
</dbReference>
<keyword evidence="7" id="KW-1185">Reference proteome</keyword>
<evidence type="ECO:0000259" key="5">
    <source>
        <dbReference type="PROSITE" id="PS51842"/>
    </source>
</evidence>
<dbReference type="GeneTree" id="ENSGT00940000161685"/>
<dbReference type="GO" id="GO:0005737">
    <property type="term" value="C:cytoplasm"/>
    <property type="evidence" value="ECO:0007669"/>
    <property type="project" value="TreeGrafter"/>
</dbReference>
<feature type="coiled-coil region" evidence="3">
    <location>
        <begin position="310"/>
        <end position="397"/>
    </location>
</feature>
<evidence type="ECO:0000313" key="7">
    <source>
        <dbReference type="Proteomes" id="UP000265140"/>
    </source>
</evidence>
<accession>A0AAY5JXF7</accession>
<reference evidence="6" key="2">
    <citation type="submission" date="2025-08" db="UniProtKB">
        <authorList>
            <consortium name="Ensembl"/>
        </authorList>
    </citation>
    <scope>IDENTIFICATION</scope>
</reference>
<dbReference type="FunFam" id="1.20.5.170:FF:000002">
    <property type="entry name" value="Type I keratin KA11"/>
    <property type="match status" value="1"/>
</dbReference>
<dbReference type="Gene3D" id="1.20.5.170">
    <property type="match status" value="1"/>
</dbReference>
<feature type="domain" description="IF rod" evidence="5">
    <location>
        <begin position="115"/>
        <end position="426"/>
    </location>
</feature>
<dbReference type="InterPro" id="IPR050405">
    <property type="entry name" value="Intermediate_filament"/>
</dbReference>
<reference evidence="6 7" key="1">
    <citation type="submission" date="2020-02" db="EMBL/GenBank/DDBJ databases">
        <title>Esox lucius (northern pike) genome, fEsoLuc1, primary haplotype.</title>
        <authorList>
            <person name="Myers G."/>
            <person name="Karagic N."/>
            <person name="Meyer A."/>
            <person name="Pippel M."/>
            <person name="Reichard M."/>
            <person name="Winkler S."/>
            <person name="Tracey A."/>
            <person name="Sims Y."/>
            <person name="Howe K."/>
            <person name="Rhie A."/>
            <person name="Formenti G."/>
            <person name="Durbin R."/>
            <person name="Fedrigo O."/>
            <person name="Jarvis E.D."/>
        </authorList>
    </citation>
    <scope>NUCLEOTIDE SEQUENCE [LARGE SCALE GENOMIC DNA]</scope>
</reference>
<dbReference type="PROSITE" id="PS51842">
    <property type="entry name" value="IF_ROD_2"/>
    <property type="match status" value="1"/>
</dbReference>
<sequence>ISASIHSKPNRGGIKDKSSAVQPALHNGSVQRGSMSHTMEHRSGSPHRGSQAEYSQYQSKLTGSLSTPRRVVFESTEDSEYAKTTKREFVSVSKSSDSFLDLSNTLTGVLTKINEKELLHGLNDRFAGFIEKVRQLEHLNESLEKEIEEIKRKAQTPTSLAQMFEPELRGLRKQVHDITLETRQIEIEHQSLEEDFLTLRDKYEQEARDRSNAENSILVLKKDANEAYQGKLQLDKKAQALVEEIHFLKKNHEDEVSEMVVQIQEAQVTVEACGFGKPDITAALRDIRMQLEGHAALDIQQAEEGFRVQFTKLTKEAESNREALKKTQQEIQEIRRQLQGKNIELDCAKGTKDALEKQIHELEERHYEEIIHYQDTVRELENELTNTKLDMSGYLREYQDLLNVKIALDVEILSYRKLLDGEESRLSTMPYVYRKSP</sequence>